<dbReference type="GO" id="GO:0005737">
    <property type="term" value="C:cytoplasm"/>
    <property type="evidence" value="ECO:0007669"/>
    <property type="project" value="TreeGrafter"/>
</dbReference>
<dbReference type="PANTHER" id="PTHR13587">
    <property type="entry name" value="INTEGRATOR COMPLEX SUBUNIT 3"/>
    <property type="match status" value="1"/>
</dbReference>
<name>A0A085NS49_9BILA</name>
<evidence type="ECO:0000313" key="1">
    <source>
        <dbReference type="EMBL" id="KFD72295.1"/>
    </source>
</evidence>
<reference evidence="1" key="1">
    <citation type="journal article" date="2014" name="Nat. Genet.">
        <title>Genome and transcriptome of the porcine whipworm Trichuris suis.</title>
        <authorList>
            <person name="Jex A.R."/>
            <person name="Nejsum P."/>
            <person name="Schwarz E.M."/>
            <person name="Hu L."/>
            <person name="Young N.D."/>
            <person name="Hall R.S."/>
            <person name="Korhonen P.K."/>
            <person name="Liao S."/>
            <person name="Thamsborg S."/>
            <person name="Xia J."/>
            <person name="Xu P."/>
            <person name="Wang S."/>
            <person name="Scheerlinck J.P."/>
            <person name="Hofmann A."/>
            <person name="Sternberg P.W."/>
            <person name="Wang J."/>
            <person name="Gasser R.B."/>
        </authorList>
    </citation>
    <scope>NUCLEOTIDE SEQUENCE [LARGE SCALE GENOMIC DNA]</scope>
    <source>
        <strain evidence="1">DCEP-RM93F</strain>
    </source>
</reference>
<sequence length="203" mass="22812">MTGAEGASIKPLRKTSKLFALSCVEFKDELEEKMESCYALLLSRIREVSESEMHDALMVLVGQNMQDDVSLGLFYGILTNPTRAPLYYRGLTFITRDGMNFILTKGISSGSEVVSNTPHIIDIRLRVKALDYSQYTLIYQNVPASSSWRLPFADEVFIVFVPSRLHPSEPLCEPPDCWLVSHKCVSQSAMGRFDEVVCTVLPH</sequence>
<protein>
    <submittedName>
        <fullName evidence="1">Uncharacterized protein</fullName>
    </submittedName>
</protein>
<dbReference type="EMBL" id="KL367478">
    <property type="protein sequence ID" value="KFD72295.1"/>
    <property type="molecule type" value="Genomic_DNA"/>
</dbReference>
<organism evidence="1">
    <name type="scientific">Trichuris suis</name>
    <name type="common">pig whipworm</name>
    <dbReference type="NCBI Taxonomy" id="68888"/>
    <lineage>
        <taxon>Eukaryota</taxon>
        <taxon>Metazoa</taxon>
        <taxon>Ecdysozoa</taxon>
        <taxon>Nematoda</taxon>
        <taxon>Enoplea</taxon>
        <taxon>Dorylaimia</taxon>
        <taxon>Trichinellida</taxon>
        <taxon>Trichuridae</taxon>
        <taxon>Trichuris</taxon>
    </lineage>
</organism>
<proteinExistence type="predicted"/>
<dbReference type="Proteomes" id="UP000030758">
    <property type="component" value="Unassembled WGS sequence"/>
</dbReference>
<dbReference type="AlphaFoldDB" id="A0A085NS49"/>
<dbReference type="PANTHER" id="PTHR13587:SF7">
    <property type="entry name" value="INTEGRATOR COMPLEX SUBUNIT 3"/>
    <property type="match status" value="1"/>
</dbReference>
<gene>
    <name evidence="1" type="ORF">M514_15568</name>
</gene>
<dbReference type="InterPro" id="IPR045334">
    <property type="entry name" value="INTS3"/>
</dbReference>
<accession>A0A085NS49</accession>